<organism evidence="4 5">
    <name type="scientific">Hydrogenimonas thermophila</name>
    <dbReference type="NCBI Taxonomy" id="223786"/>
    <lineage>
        <taxon>Bacteria</taxon>
        <taxon>Pseudomonadati</taxon>
        <taxon>Campylobacterota</taxon>
        <taxon>Epsilonproteobacteria</taxon>
        <taxon>Campylobacterales</taxon>
        <taxon>Hydrogenimonadaceae</taxon>
        <taxon>Hydrogenimonas</taxon>
    </lineage>
</organism>
<evidence type="ECO:0000256" key="1">
    <source>
        <dbReference type="ARBA" id="ARBA00022741"/>
    </source>
</evidence>
<dbReference type="NCBIfam" id="NF003819">
    <property type="entry name" value="PRK05412.1"/>
    <property type="match status" value="1"/>
</dbReference>
<dbReference type="InterPro" id="IPR035570">
    <property type="entry name" value="UPF0234_N"/>
</dbReference>
<proteinExistence type="inferred from homology"/>
<evidence type="ECO:0000313" key="4">
    <source>
        <dbReference type="EMBL" id="SFP64816.1"/>
    </source>
</evidence>
<dbReference type="STRING" id="223786.SAMN05216234_13020"/>
<name>A0A1I5S3H9_9BACT</name>
<reference evidence="4 5" key="1">
    <citation type="submission" date="2016-10" db="EMBL/GenBank/DDBJ databases">
        <authorList>
            <person name="de Groot N.N."/>
        </authorList>
    </citation>
    <scope>NUCLEOTIDE SEQUENCE [LARGE SCALE GENOMIC DNA]</scope>
    <source>
        <strain evidence="4 5">EP1-55-1</strain>
    </source>
</reference>
<dbReference type="CDD" id="cd11740">
    <property type="entry name" value="YajQ_like"/>
    <property type="match status" value="1"/>
</dbReference>
<dbReference type="Pfam" id="PF04461">
    <property type="entry name" value="YajQ"/>
    <property type="match status" value="1"/>
</dbReference>
<dbReference type="InterPro" id="IPR007551">
    <property type="entry name" value="YajQ/Smlt4090-like"/>
</dbReference>
<sequence length="165" mass="18186">MAKEHSFDISAKADMQEIKNAIAQAQKEADNRYDFKGLAKEINLNEKAKTVTLISSSDNKLDALIDILIGKIIKRGLSPKTLKETSREDASGGTRRAVFAIIDAIGKDDAKQIVKEIKGLKLKVQAAIQGDEIRVSGKSLDDLQTVIAHLKSLDFDFPINFGNYR</sequence>
<keyword evidence="1 3" id="KW-0547">Nucleotide-binding</keyword>
<dbReference type="InterPro" id="IPR036183">
    <property type="entry name" value="YajQ-like_sf"/>
</dbReference>
<protein>
    <recommendedName>
        <fullName evidence="3">Nucleotide-binding protein SAMN05216234_13020</fullName>
    </recommendedName>
</protein>
<dbReference type="Gene3D" id="3.30.70.860">
    <property type="match status" value="1"/>
</dbReference>
<keyword evidence="5" id="KW-1185">Reference proteome</keyword>
<dbReference type="PANTHER" id="PTHR30476:SF0">
    <property type="entry name" value="UPF0234 PROTEIN YAJQ"/>
    <property type="match status" value="1"/>
</dbReference>
<evidence type="ECO:0000256" key="3">
    <source>
        <dbReference type="HAMAP-Rule" id="MF_00632"/>
    </source>
</evidence>
<dbReference type="GO" id="GO:0005829">
    <property type="term" value="C:cytosol"/>
    <property type="evidence" value="ECO:0007669"/>
    <property type="project" value="TreeGrafter"/>
</dbReference>
<dbReference type="EMBL" id="FOXB01000030">
    <property type="protein sequence ID" value="SFP64816.1"/>
    <property type="molecule type" value="Genomic_DNA"/>
</dbReference>
<dbReference type="OrthoDB" id="9801447at2"/>
<dbReference type="AlphaFoldDB" id="A0A1I5S3H9"/>
<accession>A0A1I5S3H9</accession>
<gene>
    <name evidence="4" type="ORF">SAMN05216234_13020</name>
</gene>
<dbReference type="InterPro" id="IPR035571">
    <property type="entry name" value="UPF0234-like_C"/>
</dbReference>
<dbReference type="SUPFAM" id="SSF89963">
    <property type="entry name" value="YajQ-like"/>
    <property type="match status" value="2"/>
</dbReference>
<dbReference type="GO" id="GO:0000166">
    <property type="term" value="F:nucleotide binding"/>
    <property type="evidence" value="ECO:0007669"/>
    <property type="project" value="UniProtKB-UniRule"/>
</dbReference>
<dbReference type="HAMAP" id="MF_00632">
    <property type="entry name" value="UPF0234"/>
    <property type="match status" value="1"/>
</dbReference>
<dbReference type="Gene3D" id="3.30.70.990">
    <property type="entry name" value="YajQ-like, domain 2"/>
    <property type="match status" value="1"/>
</dbReference>
<evidence type="ECO:0000256" key="2">
    <source>
        <dbReference type="ARBA" id="ARBA00093450"/>
    </source>
</evidence>
<dbReference type="RefSeq" id="WP_092913221.1">
    <property type="nucleotide sequence ID" value="NZ_FOXB01000030.1"/>
</dbReference>
<evidence type="ECO:0000313" key="5">
    <source>
        <dbReference type="Proteomes" id="UP000199227"/>
    </source>
</evidence>
<comment type="similarity">
    <text evidence="2 3">Belongs to the YajQ family.</text>
</comment>
<comment type="function">
    <text evidence="3">Nucleotide-binding protein.</text>
</comment>
<dbReference type="Proteomes" id="UP000199227">
    <property type="component" value="Unassembled WGS sequence"/>
</dbReference>
<dbReference type="PANTHER" id="PTHR30476">
    <property type="entry name" value="UPF0234 PROTEIN YAJQ"/>
    <property type="match status" value="1"/>
</dbReference>